<evidence type="ECO:0000256" key="4">
    <source>
        <dbReference type="ARBA" id="ARBA00023040"/>
    </source>
</evidence>
<evidence type="ECO:0000313" key="11">
    <source>
        <dbReference type="WBParaSite" id="SVE_1183400.1"/>
    </source>
</evidence>
<protein>
    <submittedName>
        <fullName evidence="11">G_PROTEIN_RECEP_F1_2 domain-containing protein</fullName>
    </submittedName>
</protein>
<keyword evidence="6" id="KW-0675">Receptor</keyword>
<reference evidence="10" key="1">
    <citation type="submission" date="2014-07" db="EMBL/GenBank/DDBJ databases">
        <authorList>
            <person name="Martin A.A"/>
            <person name="De Silva N."/>
        </authorList>
    </citation>
    <scope>NUCLEOTIDE SEQUENCE</scope>
</reference>
<evidence type="ECO:0000256" key="1">
    <source>
        <dbReference type="ARBA" id="ARBA00004141"/>
    </source>
</evidence>
<keyword evidence="2 8" id="KW-0812">Transmembrane</keyword>
<feature type="transmembrane region" description="Helical" evidence="8">
    <location>
        <begin position="129"/>
        <end position="145"/>
    </location>
</feature>
<name>A0A0K0FQH7_STRVS</name>
<reference evidence="11" key="2">
    <citation type="submission" date="2015-08" db="UniProtKB">
        <authorList>
            <consortium name="WormBaseParasite"/>
        </authorList>
    </citation>
    <scope>IDENTIFICATION</scope>
</reference>
<accession>A0A0K0FQH7</accession>
<keyword evidence="7" id="KW-0807">Transducer</keyword>
<dbReference type="Proteomes" id="UP000035680">
    <property type="component" value="Unassembled WGS sequence"/>
</dbReference>
<dbReference type="WBParaSite" id="SVE_1183400.1">
    <property type="protein sequence ID" value="SVE_1183400.1"/>
    <property type="gene ID" value="SVE_1183400"/>
</dbReference>
<evidence type="ECO:0000256" key="3">
    <source>
        <dbReference type="ARBA" id="ARBA00022989"/>
    </source>
</evidence>
<dbReference type="Pfam" id="PF10323">
    <property type="entry name" value="7TM_GPCR_Srv"/>
    <property type="match status" value="1"/>
</dbReference>
<dbReference type="PANTHER" id="PTHR45695">
    <property type="entry name" value="LEUCOKININ RECEPTOR-RELATED"/>
    <property type="match status" value="1"/>
</dbReference>
<dbReference type="InterPro" id="IPR019426">
    <property type="entry name" value="7TM_GPCR_serpentine_rcpt_Srv"/>
</dbReference>
<evidence type="ECO:0000256" key="6">
    <source>
        <dbReference type="ARBA" id="ARBA00023170"/>
    </source>
</evidence>
<dbReference type="SUPFAM" id="SSF81321">
    <property type="entry name" value="Family A G protein-coupled receptor-like"/>
    <property type="match status" value="1"/>
</dbReference>
<evidence type="ECO:0000259" key="9">
    <source>
        <dbReference type="PROSITE" id="PS50262"/>
    </source>
</evidence>
<evidence type="ECO:0000256" key="7">
    <source>
        <dbReference type="ARBA" id="ARBA00023224"/>
    </source>
</evidence>
<evidence type="ECO:0000256" key="5">
    <source>
        <dbReference type="ARBA" id="ARBA00023136"/>
    </source>
</evidence>
<feature type="transmembrane region" description="Helical" evidence="8">
    <location>
        <begin position="204"/>
        <end position="224"/>
    </location>
</feature>
<keyword evidence="5 8" id="KW-0472">Membrane</keyword>
<keyword evidence="10" id="KW-1185">Reference proteome</keyword>
<dbReference type="Gene3D" id="1.20.1070.10">
    <property type="entry name" value="Rhodopsin 7-helix transmembrane proteins"/>
    <property type="match status" value="1"/>
</dbReference>
<feature type="transmembrane region" description="Helical" evidence="8">
    <location>
        <begin position="165"/>
        <end position="184"/>
    </location>
</feature>
<dbReference type="InterPro" id="IPR017452">
    <property type="entry name" value="GPCR_Rhodpsn_7TM"/>
</dbReference>
<dbReference type="PROSITE" id="PS50262">
    <property type="entry name" value="G_PROTEIN_RECEP_F1_2"/>
    <property type="match status" value="1"/>
</dbReference>
<proteinExistence type="predicted"/>
<keyword evidence="4" id="KW-0297">G-protein coupled receptor</keyword>
<keyword evidence="3 8" id="KW-1133">Transmembrane helix</keyword>
<evidence type="ECO:0000313" key="10">
    <source>
        <dbReference type="Proteomes" id="UP000035680"/>
    </source>
</evidence>
<dbReference type="AlphaFoldDB" id="A0A0K0FQH7"/>
<feature type="domain" description="G-protein coupled receptors family 1 profile" evidence="9">
    <location>
        <begin position="44"/>
        <end position="220"/>
    </location>
</feature>
<sequence length="258" mass="30456">MTNVQLFVIVPTTYADIQYFEDYPESFWYKFCMEADSVGYNCGIMLIFTLTIDRFIVFLNKFGRNSKFTRSIVLSLLSWIYGIMIMVLNNVYGVIKIYDKENFSFVVLIDQSKPQAIPFLTYTQTFSKVLPFLIMALYIFCIIKLKKFSKHKSFNSENRKVEKTLLIQGITFALFYEVEALLFYKREFILSVIGKDNEKCYLVILNLFVIMFTCFNSIVLYIFVDRARRHLKEMITCKKCDNKSKVKSLPIVHRKSVY</sequence>
<feature type="transmembrane region" description="Helical" evidence="8">
    <location>
        <begin position="38"/>
        <end position="59"/>
    </location>
</feature>
<dbReference type="GO" id="GO:0005886">
    <property type="term" value="C:plasma membrane"/>
    <property type="evidence" value="ECO:0007669"/>
    <property type="project" value="TreeGrafter"/>
</dbReference>
<evidence type="ECO:0000256" key="2">
    <source>
        <dbReference type="ARBA" id="ARBA00022692"/>
    </source>
</evidence>
<organism evidence="10 11">
    <name type="scientific">Strongyloides venezuelensis</name>
    <name type="common">Threadworm</name>
    <dbReference type="NCBI Taxonomy" id="75913"/>
    <lineage>
        <taxon>Eukaryota</taxon>
        <taxon>Metazoa</taxon>
        <taxon>Ecdysozoa</taxon>
        <taxon>Nematoda</taxon>
        <taxon>Chromadorea</taxon>
        <taxon>Rhabditida</taxon>
        <taxon>Tylenchina</taxon>
        <taxon>Panagrolaimomorpha</taxon>
        <taxon>Strongyloidoidea</taxon>
        <taxon>Strongyloididae</taxon>
        <taxon>Strongyloides</taxon>
    </lineage>
</organism>
<dbReference type="PANTHER" id="PTHR45695:SF9">
    <property type="entry name" value="LEUCOKININ RECEPTOR"/>
    <property type="match status" value="1"/>
</dbReference>
<dbReference type="GO" id="GO:0004930">
    <property type="term" value="F:G protein-coupled receptor activity"/>
    <property type="evidence" value="ECO:0007669"/>
    <property type="project" value="UniProtKB-KW"/>
</dbReference>
<evidence type="ECO:0000256" key="8">
    <source>
        <dbReference type="SAM" id="Phobius"/>
    </source>
</evidence>
<comment type="subcellular location">
    <subcellularLocation>
        <location evidence="1">Membrane</location>
        <topology evidence="1">Multi-pass membrane protein</topology>
    </subcellularLocation>
</comment>
<dbReference type="CDD" id="cd00637">
    <property type="entry name" value="7tm_classA_rhodopsin-like"/>
    <property type="match status" value="1"/>
</dbReference>
<feature type="transmembrane region" description="Helical" evidence="8">
    <location>
        <begin position="71"/>
        <end position="95"/>
    </location>
</feature>